<accession>A0A969PQD7</accession>
<keyword evidence="5" id="KW-1185">Reference proteome</keyword>
<dbReference type="GO" id="GO:0019284">
    <property type="term" value="P:L-methionine salvage from S-adenosylmethionine"/>
    <property type="evidence" value="ECO:0007669"/>
    <property type="project" value="TreeGrafter"/>
</dbReference>
<dbReference type="Gene3D" id="3.40.50.1580">
    <property type="entry name" value="Nucleoside phosphorylase domain"/>
    <property type="match status" value="1"/>
</dbReference>
<organism evidence="4 5">
    <name type="scientific">Alkalicoccus luteus</name>
    <dbReference type="NCBI Taxonomy" id="1237094"/>
    <lineage>
        <taxon>Bacteria</taxon>
        <taxon>Bacillati</taxon>
        <taxon>Bacillota</taxon>
        <taxon>Bacilli</taxon>
        <taxon>Bacillales</taxon>
        <taxon>Bacillaceae</taxon>
        <taxon>Alkalicoccus</taxon>
    </lineage>
</organism>
<dbReference type="RefSeq" id="WP_168008013.1">
    <property type="nucleotide sequence ID" value="NZ_JAATHJ010000023.1"/>
</dbReference>
<sequence length="205" mass="21614">MKSILIVTAVEKEREAVRRVFAESEAAVELCGFGPAESAARTMKAALTHKPDVIINAGIAGAFPGRAVIGDVIVGTHSIFADLGAESEAGFLSTDELGFGTSAFSSEAAAQFAELQAHYLPILTVSTAAGTESRVSELMVRYPEAGGEAMEGAGAAHAALICGIPFVEIRAVSNITGPRSLQKWDIEQALKQLSLVLQQWKERVE</sequence>
<dbReference type="SUPFAM" id="SSF53167">
    <property type="entry name" value="Purine and uridine phosphorylases"/>
    <property type="match status" value="1"/>
</dbReference>
<dbReference type="CDD" id="cd17766">
    <property type="entry name" value="futalosine_nucleosidase_MqnB"/>
    <property type="match status" value="1"/>
</dbReference>
<dbReference type="InterPro" id="IPR019963">
    <property type="entry name" value="FL_hydrolase_MqnB"/>
</dbReference>
<reference evidence="4 5" key="1">
    <citation type="submission" date="2020-03" db="EMBL/GenBank/DDBJ databases">
        <title>Assessment of the enzymatic potential of alkaline-tolerant lipase obtained from Bacillus luteus H11 (technogenic soil) for the bioremediation of saline soils contaminated with petroleum substances.</title>
        <authorList>
            <person name="Kalwasinska A."/>
        </authorList>
    </citation>
    <scope>NUCLEOTIDE SEQUENCE [LARGE SCALE GENOMIC DNA]</scope>
    <source>
        <strain evidence="4 5">H11</strain>
    </source>
</reference>
<dbReference type="GO" id="GO:0009116">
    <property type="term" value="P:nucleoside metabolic process"/>
    <property type="evidence" value="ECO:0007669"/>
    <property type="project" value="InterPro"/>
</dbReference>
<dbReference type="GO" id="GO:0008930">
    <property type="term" value="F:methylthioadenosine nucleosidase activity"/>
    <property type="evidence" value="ECO:0007669"/>
    <property type="project" value="TreeGrafter"/>
</dbReference>
<proteinExistence type="inferred from homology"/>
<dbReference type="GO" id="GO:0008782">
    <property type="term" value="F:adenosylhomocysteine nucleosidase activity"/>
    <property type="evidence" value="ECO:0007669"/>
    <property type="project" value="TreeGrafter"/>
</dbReference>
<name>A0A969PQD7_9BACI</name>
<dbReference type="EC" id="3.2.2.26" evidence="1 2"/>
<dbReference type="NCBIfam" id="TIGR03664">
    <property type="entry name" value="fut_nucase"/>
    <property type="match status" value="1"/>
</dbReference>
<dbReference type="PANTHER" id="PTHR46832:SF2">
    <property type="entry name" value="FUTALOSINE HYDROLASE"/>
    <property type="match status" value="1"/>
</dbReference>
<evidence type="ECO:0000313" key="4">
    <source>
        <dbReference type="EMBL" id="NJP38486.1"/>
    </source>
</evidence>
<protein>
    <recommendedName>
        <fullName evidence="1 2">Futalosine hydrolase</fullName>
        <shortName evidence="1">FL hydrolase</shortName>
        <ecNumber evidence="1 2">3.2.2.26</ecNumber>
    </recommendedName>
    <alternativeName>
        <fullName evidence="1">Futalosine nucleosidase</fullName>
    </alternativeName>
    <alternativeName>
        <fullName evidence="1">Menaquinone biosynthetic enzyme MqnB</fullName>
    </alternativeName>
</protein>
<dbReference type="AlphaFoldDB" id="A0A969PQD7"/>
<dbReference type="PANTHER" id="PTHR46832">
    <property type="entry name" value="5'-METHYLTHIOADENOSINE/S-ADENOSYLHOMOCYSTEINE NUCLEOSIDASE"/>
    <property type="match status" value="1"/>
</dbReference>
<dbReference type="InterPro" id="IPR035994">
    <property type="entry name" value="Nucleoside_phosphorylase_sf"/>
</dbReference>
<dbReference type="GO" id="GO:0005829">
    <property type="term" value="C:cytosol"/>
    <property type="evidence" value="ECO:0007669"/>
    <property type="project" value="TreeGrafter"/>
</dbReference>
<dbReference type="GO" id="GO:0009234">
    <property type="term" value="P:menaquinone biosynthetic process"/>
    <property type="evidence" value="ECO:0007669"/>
    <property type="project" value="UniProtKB-UniRule"/>
</dbReference>
<keyword evidence="4" id="KW-0326">Glycosidase</keyword>
<gene>
    <name evidence="1 4" type="primary">mqnB</name>
    <name evidence="4" type="ORF">HCN83_12890</name>
</gene>
<keyword evidence="1 4" id="KW-0378">Hydrolase</keyword>
<comment type="pathway">
    <text evidence="1">Quinol/quinone metabolism; menaquinone biosynthesis.</text>
</comment>
<comment type="catalytic activity">
    <reaction evidence="1">
        <text>futalosine + H2O = dehypoxanthine futalosine + hypoxanthine</text>
        <dbReference type="Rhea" id="RHEA:25904"/>
        <dbReference type="ChEBI" id="CHEBI:15377"/>
        <dbReference type="ChEBI" id="CHEBI:17368"/>
        <dbReference type="ChEBI" id="CHEBI:58863"/>
        <dbReference type="ChEBI" id="CHEBI:58864"/>
        <dbReference type="EC" id="3.2.2.26"/>
    </reaction>
</comment>
<dbReference type="Proteomes" id="UP000752012">
    <property type="component" value="Unassembled WGS sequence"/>
</dbReference>
<evidence type="ECO:0000256" key="2">
    <source>
        <dbReference type="NCBIfam" id="TIGR03664"/>
    </source>
</evidence>
<comment type="function">
    <text evidence="1">Catalyzes the hydrolysis of futalosine (FL) to dehypoxanthine futalosine (DHFL) and hypoxanthine, a step in the biosynthesis of menaquinone (MK, vitamin K2).</text>
</comment>
<keyword evidence="1" id="KW-0474">Menaquinone biosynthesis</keyword>
<dbReference type="HAMAP" id="MF_00991">
    <property type="entry name" value="MqnB"/>
    <property type="match status" value="1"/>
</dbReference>
<evidence type="ECO:0000313" key="5">
    <source>
        <dbReference type="Proteomes" id="UP000752012"/>
    </source>
</evidence>
<evidence type="ECO:0000259" key="3">
    <source>
        <dbReference type="Pfam" id="PF01048"/>
    </source>
</evidence>
<comment type="caution">
    <text evidence="4">The sequence shown here is derived from an EMBL/GenBank/DDBJ whole genome shotgun (WGS) entry which is preliminary data.</text>
</comment>
<feature type="domain" description="Nucleoside phosphorylase" evidence="3">
    <location>
        <begin position="22"/>
        <end position="192"/>
    </location>
</feature>
<dbReference type="InterPro" id="IPR000845">
    <property type="entry name" value="Nucleoside_phosphorylase_d"/>
</dbReference>
<dbReference type="EMBL" id="JAATHJ010000023">
    <property type="protein sequence ID" value="NJP38486.1"/>
    <property type="molecule type" value="Genomic_DNA"/>
</dbReference>
<dbReference type="Pfam" id="PF01048">
    <property type="entry name" value="PNP_UDP_1"/>
    <property type="match status" value="1"/>
</dbReference>
<evidence type="ECO:0000256" key="1">
    <source>
        <dbReference type="HAMAP-Rule" id="MF_00991"/>
    </source>
</evidence>
<comment type="similarity">
    <text evidence="1">Belongs to the PNP/UDP phosphorylase family. Futalosine hydrolase subfamily.</text>
</comment>